<protein>
    <recommendedName>
        <fullName evidence="2">Radical SAM core domain-containing protein</fullName>
    </recommendedName>
</protein>
<dbReference type="InterPro" id="IPR058240">
    <property type="entry name" value="rSAM_sf"/>
</dbReference>
<organism evidence="1">
    <name type="scientific">marine sediment metagenome</name>
    <dbReference type="NCBI Taxonomy" id="412755"/>
    <lineage>
        <taxon>unclassified sequences</taxon>
        <taxon>metagenomes</taxon>
        <taxon>ecological metagenomes</taxon>
    </lineage>
</organism>
<dbReference type="PANTHER" id="PTHR37822:SF2">
    <property type="entry name" value="SPORE PHOTOPRODUCT LYASE"/>
    <property type="match status" value="1"/>
</dbReference>
<accession>X1I5T5</accession>
<dbReference type="AlphaFoldDB" id="X1I5T5"/>
<dbReference type="PANTHER" id="PTHR37822">
    <property type="entry name" value="SPORE PHOTOPRODUCT LYASE-RELATED"/>
    <property type="match status" value="1"/>
</dbReference>
<dbReference type="CDD" id="cd01335">
    <property type="entry name" value="Radical_SAM"/>
    <property type="match status" value="1"/>
</dbReference>
<dbReference type="InterPro" id="IPR007197">
    <property type="entry name" value="rSAM"/>
</dbReference>
<sequence length="233" mass="26829">IFENYLESGISQVLSKATSKPPRIVYGDKGSVKQVADGSIIKRFDKTPYPVKPTDVVCPHFLELKWAYGCPFDCSWCYLKGTFRFRPEGIKPAYKDLEKVKLHVETFLHEVETPEILNTGEIADSLMGENGDCPFSKFIISLFEKQNRHKVLFVTKSTNVKNLLEITSPRQAIVSFSLNAKPVAEKWEKKTPFVKKRIEAAKKLFEAGYEVRIRMDPMVPIENWEKYYIQLID</sequence>
<reference evidence="1" key="1">
    <citation type="journal article" date="2014" name="Front. Microbiol.">
        <title>High frequency of phylogenetically diverse reductive dehalogenase-homologous genes in deep subseafloor sedimentary metagenomes.</title>
        <authorList>
            <person name="Kawai M."/>
            <person name="Futagami T."/>
            <person name="Toyoda A."/>
            <person name="Takaki Y."/>
            <person name="Nishi S."/>
            <person name="Hori S."/>
            <person name="Arai W."/>
            <person name="Tsubouchi T."/>
            <person name="Morono Y."/>
            <person name="Uchiyama I."/>
            <person name="Ito T."/>
            <person name="Fujiyama A."/>
            <person name="Inagaki F."/>
            <person name="Takami H."/>
        </authorList>
    </citation>
    <scope>NUCLEOTIDE SEQUENCE</scope>
    <source>
        <strain evidence="1">Expedition CK06-06</strain>
    </source>
</reference>
<proteinExistence type="predicted"/>
<evidence type="ECO:0000313" key="1">
    <source>
        <dbReference type="EMBL" id="GAH77042.1"/>
    </source>
</evidence>
<comment type="caution">
    <text evidence="1">The sequence shown here is derived from an EMBL/GenBank/DDBJ whole genome shotgun (WGS) entry which is preliminary data.</text>
</comment>
<dbReference type="SUPFAM" id="SSF102114">
    <property type="entry name" value="Radical SAM enzymes"/>
    <property type="match status" value="1"/>
</dbReference>
<dbReference type="GO" id="GO:0042601">
    <property type="term" value="C:endospore-forming forespore"/>
    <property type="evidence" value="ECO:0007669"/>
    <property type="project" value="TreeGrafter"/>
</dbReference>
<name>X1I5T5_9ZZZZ</name>
<evidence type="ECO:0008006" key="2">
    <source>
        <dbReference type="Google" id="ProtNLM"/>
    </source>
</evidence>
<gene>
    <name evidence="1" type="ORF">S03H2_62346</name>
</gene>
<dbReference type="EMBL" id="BARU01040315">
    <property type="protein sequence ID" value="GAH77042.1"/>
    <property type="molecule type" value="Genomic_DNA"/>
</dbReference>
<dbReference type="Pfam" id="PF20903">
    <property type="entry name" value="SPL"/>
    <property type="match status" value="1"/>
</dbReference>
<dbReference type="SFLD" id="SFLDS00029">
    <property type="entry name" value="Radical_SAM"/>
    <property type="match status" value="1"/>
</dbReference>
<dbReference type="Gene3D" id="3.80.30.30">
    <property type="match status" value="1"/>
</dbReference>
<feature type="non-terminal residue" evidence="1">
    <location>
        <position position="233"/>
    </location>
</feature>
<dbReference type="GO" id="GO:0051539">
    <property type="term" value="F:4 iron, 4 sulfur cluster binding"/>
    <property type="evidence" value="ECO:0007669"/>
    <property type="project" value="TreeGrafter"/>
</dbReference>
<feature type="non-terminal residue" evidence="1">
    <location>
        <position position="1"/>
    </location>
</feature>
<dbReference type="GO" id="GO:1904047">
    <property type="term" value="F:S-adenosyl-L-methionine binding"/>
    <property type="evidence" value="ECO:0007669"/>
    <property type="project" value="TreeGrafter"/>
</dbReference>
<dbReference type="GO" id="GO:0003913">
    <property type="term" value="F:DNA photolyase activity"/>
    <property type="evidence" value="ECO:0007669"/>
    <property type="project" value="TreeGrafter"/>
</dbReference>
<dbReference type="InterPro" id="IPR049539">
    <property type="entry name" value="SPL"/>
</dbReference>